<dbReference type="SUPFAM" id="SSF51730">
    <property type="entry name" value="FAD-linked oxidoreductase"/>
    <property type="match status" value="1"/>
</dbReference>
<name>A0ABD3V9C8_SINWO</name>
<sequence>MALKGHLYTHVLLSNTRYHWRHSVPTLLCLLRNHKSTLVNGGVTTFRQEENLGPKIPSKHPEIDLTFSNCREAYRSKTMSELFRGLFVFQLCSFDILVDHNKQLLKWTRSLLGKTLFKKLMKATFYGHFVAGEDQVAIRPLVSRNRQFGVKSILDYSVEEDISTEQAKKSEMESCVPAKTTDSYRKDPERKRFHAYEEFGDRREGVVSSRTYFYEGEEQCDKNMKIFLDSIDGVSSATDKTGFCAIKLTALGRPQLLMQLSEVLMSMRGIFDKMLSSVGDIAVSKLREEQFLQALETLGIRISRDDSRMWFSILDITKDGEVDFLDWDNLLEDHFNLTKLFAVPEIKTKGPITKLVSTLSEEQEQEMKNMLHRINTIAEYAREKDVRVMVDAEQTYFQPAISRLTMEMMRKFNKEKAIIFNTYQCYQKQANYNMKVDLDLSMREDFYFGAKLVRGAYMEQERERAKKIGYEDPINPTFEATTEMYFRCVEDAMKMIKQREPGKIAIMIASHNEETVRYAVEKMKEYNILPSDRVICFGQLLGMCDQISFPLGQAGYSVYKYVPYGPVEEVLPYLSRRAMENRGVLKKVKKEKQLLRAEIWRRIKAGDWFYKPTPNTV</sequence>
<comment type="cofactor">
    <cofactor evidence="5">
        <name>FAD</name>
        <dbReference type="ChEBI" id="CHEBI:57692"/>
    </cofactor>
</comment>
<dbReference type="GO" id="GO:0004657">
    <property type="term" value="F:proline dehydrogenase activity"/>
    <property type="evidence" value="ECO:0007669"/>
    <property type="project" value="UniProtKB-EC"/>
</dbReference>
<comment type="catalytic activity">
    <reaction evidence="5">
        <text>L-proline + a quinone = (S)-1-pyrroline-5-carboxylate + a quinol + H(+)</text>
        <dbReference type="Rhea" id="RHEA:23784"/>
        <dbReference type="ChEBI" id="CHEBI:15378"/>
        <dbReference type="ChEBI" id="CHEBI:17388"/>
        <dbReference type="ChEBI" id="CHEBI:24646"/>
        <dbReference type="ChEBI" id="CHEBI:60039"/>
        <dbReference type="ChEBI" id="CHEBI:132124"/>
        <dbReference type="EC" id="1.5.5.2"/>
    </reaction>
</comment>
<dbReference type="InterPro" id="IPR011992">
    <property type="entry name" value="EF-hand-dom_pair"/>
</dbReference>
<comment type="similarity">
    <text evidence="2 5">Belongs to the proline oxidase family.</text>
</comment>
<evidence type="ECO:0000256" key="5">
    <source>
        <dbReference type="RuleBase" id="RU364054"/>
    </source>
</evidence>
<evidence type="ECO:0000256" key="2">
    <source>
        <dbReference type="ARBA" id="ARBA00005869"/>
    </source>
</evidence>
<keyword evidence="5" id="KW-0274">FAD</keyword>
<evidence type="ECO:0000313" key="7">
    <source>
        <dbReference type="EMBL" id="KAL3858189.1"/>
    </source>
</evidence>
<dbReference type="PANTHER" id="PTHR13914">
    <property type="entry name" value="PROLINE OXIDASE"/>
    <property type="match status" value="1"/>
</dbReference>
<reference evidence="7 8" key="1">
    <citation type="submission" date="2024-11" db="EMBL/GenBank/DDBJ databases">
        <title>Chromosome-level genome assembly of the freshwater bivalve Anodonta woodiana.</title>
        <authorList>
            <person name="Chen X."/>
        </authorList>
    </citation>
    <scope>NUCLEOTIDE SEQUENCE [LARGE SCALE GENOMIC DNA]</scope>
    <source>
        <strain evidence="7">MN2024</strain>
        <tissue evidence="7">Gills</tissue>
    </source>
</reference>
<comment type="function">
    <text evidence="5">Converts proline to delta-1-pyrroline-5-carboxylate.</text>
</comment>
<dbReference type="Gene3D" id="3.20.20.220">
    <property type="match status" value="2"/>
</dbReference>
<dbReference type="GO" id="GO:0006560">
    <property type="term" value="P:proline metabolic process"/>
    <property type="evidence" value="ECO:0007669"/>
    <property type="project" value="UniProtKB-KW"/>
</dbReference>
<organism evidence="7 8">
    <name type="scientific">Sinanodonta woodiana</name>
    <name type="common">Chinese pond mussel</name>
    <name type="synonym">Anodonta woodiana</name>
    <dbReference type="NCBI Taxonomy" id="1069815"/>
    <lineage>
        <taxon>Eukaryota</taxon>
        <taxon>Metazoa</taxon>
        <taxon>Spiralia</taxon>
        <taxon>Lophotrochozoa</taxon>
        <taxon>Mollusca</taxon>
        <taxon>Bivalvia</taxon>
        <taxon>Autobranchia</taxon>
        <taxon>Heteroconchia</taxon>
        <taxon>Palaeoheterodonta</taxon>
        <taxon>Unionida</taxon>
        <taxon>Unionoidea</taxon>
        <taxon>Unionidae</taxon>
        <taxon>Unioninae</taxon>
        <taxon>Sinanodonta</taxon>
    </lineage>
</organism>
<evidence type="ECO:0000256" key="1">
    <source>
        <dbReference type="ARBA" id="ARBA00004739"/>
    </source>
</evidence>
<keyword evidence="5" id="KW-0285">Flavoprotein</keyword>
<keyword evidence="4 5" id="KW-0642">Proline metabolism</keyword>
<accession>A0ABD3V9C8</accession>
<dbReference type="InterPro" id="IPR002872">
    <property type="entry name" value="Proline_DH_dom"/>
</dbReference>
<comment type="pathway">
    <text evidence="1">Amino-acid degradation; L-proline degradation into L-glutamate; L-glutamate from L-proline: step 1/2.</text>
</comment>
<dbReference type="EC" id="1.5.5.2" evidence="5"/>
<dbReference type="AlphaFoldDB" id="A0ABD3V9C8"/>
<dbReference type="InterPro" id="IPR029041">
    <property type="entry name" value="FAD-linked_oxidoreductase-like"/>
</dbReference>
<protein>
    <recommendedName>
        <fullName evidence="5">Proline dehydrogenase</fullName>
        <ecNumber evidence="5">1.5.5.2</ecNumber>
    </recommendedName>
</protein>
<feature type="domain" description="Proline dehydrogenase" evidence="6">
    <location>
        <begin position="346"/>
        <end position="589"/>
    </location>
</feature>
<keyword evidence="8" id="KW-1185">Reference proteome</keyword>
<evidence type="ECO:0000256" key="4">
    <source>
        <dbReference type="ARBA" id="ARBA00023062"/>
    </source>
</evidence>
<dbReference type="EMBL" id="JBJQND010000013">
    <property type="protein sequence ID" value="KAL3858189.1"/>
    <property type="molecule type" value="Genomic_DNA"/>
</dbReference>
<evidence type="ECO:0000259" key="6">
    <source>
        <dbReference type="Pfam" id="PF01619"/>
    </source>
</evidence>
<proteinExistence type="inferred from homology"/>
<dbReference type="SUPFAM" id="SSF47473">
    <property type="entry name" value="EF-hand"/>
    <property type="match status" value="1"/>
</dbReference>
<dbReference type="Proteomes" id="UP001634394">
    <property type="component" value="Unassembled WGS sequence"/>
</dbReference>
<evidence type="ECO:0000313" key="8">
    <source>
        <dbReference type="Proteomes" id="UP001634394"/>
    </source>
</evidence>
<dbReference type="PANTHER" id="PTHR13914:SF0">
    <property type="entry name" value="PROLINE DEHYDROGENASE 1, MITOCHONDRIAL"/>
    <property type="match status" value="1"/>
</dbReference>
<dbReference type="FunFam" id="3.20.20.220:FF:000012">
    <property type="entry name" value="Proline dehydrogenase"/>
    <property type="match status" value="1"/>
</dbReference>
<dbReference type="Pfam" id="PF01619">
    <property type="entry name" value="Pro_dh"/>
    <property type="match status" value="1"/>
</dbReference>
<dbReference type="InterPro" id="IPR015659">
    <property type="entry name" value="Proline_oxidase"/>
</dbReference>
<comment type="caution">
    <text evidence="7">The sequence shown here is derived from an EMBL/GenBank/DDBJ whole genome shotgun (WGS) entry which is preliminary data.</text>
</comment>
<evidence type="ECO:0000256" key="3">
    <source>
        <dbReference type="ARBA" id="ARBA00023002"/>
    </source>
</evidence>
<keyword evidence="3 5" id="KW-0560">Oxidoreductase</keyword>
<gene>
    <name evidence="7" type="ORF">ACJMK2_012793</name>
</gene>